<comment type="similarity">
    <text evidence="3 9">Belongs to the FKBP-type PPIase family. Tig subfamily.</text>
</comment>
<dbReference type="InterPro" id="IPR037041">
    <property type="entry name" value="Trigger_fac_C_sf"/>
</dbReference>
<dbReference type="SUPFAM" id="SSF102735">
    <property type="entry name" value="Trigger factor ribosome-binding domain"/>
    <property type="match status" value="1"/>
</dbReference>
<dbReference type="InterPro" id="IPR008880">
    <property type="entry name" value="Trigger_fac_C"/>
</dbReference>
<evidence type="ECO:0000313" key="12">
    <source>
        <dbReference type="Proteomes" id="UP000177690"/>
    </source>
</evidence>
<feature type="domain" description="PPIase FKBP-type" evidence="10">
    <location>
        <begin position="147"/>
        <end position="221"/>
    </location>
</feature>
<dbReference type="Gene3D" id="3.10.50.40">
    <property type="match status" value="1"/>
</dbReference>
<evidence type="ECO:0000256" key="9">
    <source>
        <dbReference type="RuleBase" id="RU003914"/>
    </source>
</evidence>
<dbReference type="Proteomes" id="UP000177690">
    <property type="component" value="Unassembled WGS sequence"/>
</dbReference>
<proteinExistence type="inferred from homology"/>
<feature type="non-terminal residue" evidence="11">
    <location>
        <position position="415"/>
    </location>
</feature>
<dbReference type="Pfam" id="PF05697">
    <property type="entry name" value="Trigger_N"/>
    <property type="match status" value="1"/>
</dbReference>
<sequence length="415" mass="47201">MLTKIKELKNSEAELWVELDEEDLKHYLKKTGEKLSEVVQVDGFRSGKIPFDVLRKNIGDQKILEEALEFAVTDSLANALRKEKLEVISSSDLKVTENTPTQVKYSIKLLLFPEVKLGEYKGLEVSKKEVSVEEKEIEETMTKILESRMVFKEFEGPAQNGHHLEVDFEVSDAGKLIDGGKSENHPLILGKGGFIPGFEDNLIGLKKGETKNFSLKSPDDYYQKTIAGKVLDFKVTVKSIKTGTIPDLNIEFFKTLGNFQSSEDLKNSIRSALKTEKEQKEKDRLRLEILDRVDKKSEMSIPPKLIEEQLEAMVANFDDNLHQQGMELSLYLAQVKKTRDDLKKNWYKQAESQIRRGLIMREIGKRESVKISEQEAQEATDSLVARYLTSAPDKQGPDIEKIKQRAGDALLHEKI</sequence>
<dbReference type="AlphaFoldDB" id="A0A1G1ZTA0"/>
<dbReference type="GO" id="GO:0051301">
    <property type="term" value="P:cell division"/>
    <property type="evidence" value="ECO:0007669"/>
    <property type="project" value="UniProtKB-KW"/>
</dbReference>
<dbReference type="Gene3D" id="1.10.3120.10">
    <property type="entry name" value="Trigger factor, C-terminal domain"/>
    <property type="match status" value="1"/>
</dbReference>
<dbReference type="Pfam" id="PF00254">
    <property type="entry name" value="FKBP_C"/>
    <property type="match status" value="1"/>
</dbReference>
<evidence type="ECO:0000256" key="7">
    <source>
        <dbReference type="ARBA" id="ARBA00023235"/>
    </source>
</evidence>
<evidence type="ECO:0000256" key="2">
    <source>
        <dbReference type="ARBA" id="ARBA00004496"/>
    </source>
</evidence>
<dbReference type="PIRSF" id="PIRSF003095">
    <property type="entry name" value="Trigger_factor"/>
    <property type="match status" value="1"/>
</dbReference>
<evidence type="ECO:0000256" key="4">
    <source>
        <dbReference type="ARBA" id="ARBA00016902"/>
    </source>
</evidence>
<dbReference type="EMBL" id="MHJL01000018">
    <property type="protein sequence ID" value="OGY67701.1"/>
    <property type="molecule type" value="Genomic_DNA"/>
</dbReference>
<dbReference type="InterPro" id="IPR046357">
    <property type="entry name" value="PPIase_dom_sf"/>
</dbReference>
<evidence type="ECO:0000256" key="8">
    <source>
        <dbReference type="PROSITE-ProRule" id="PRU00277"/>
    </source>
</evidence>
<dbReference type="GO" id="GO:0015031">
    <property type="term" value="P:protein transport"/>
    <property type="evidence" value="ECO:0007669"/>
    <property type="project" value="InterPro"/>
</dbReference>
<organism evidence="11 12">
    <name type="scientific">Candidatus Harrisonbacteria bacterium RIFCSPLOWO2_02_FULL_41_13b</name>
    <dbReference type="NCBI Taxonomy" id="1798409"/>
    <lineage>
        <taxon>Bacteria</taxon>
        <taxon>Candidatus Harrisoniibacteriota</taxon>
    </lineage>
</organism>
<evidence type="ECO:0000259" key="10">
    <source>
        <dbReference type="PROSITE" id="PS50059"/>
    </source>
</evidence>
<dbReference type="GO" id="GO:0005737">
    <property type="term" value="C:cytoplasm"/>
    <property type="evidence" value="ECO:0007669"/>
    <property type="project" value="UniProtKB-SubCell"/>
</dbReference>
<evidence type="ECO:0000256" key="1">
    <source>
        <dbReference type="ARBA" id="ARBA00000971"/>
    </source>
</evidence>
<dbReference type="GO" id="GO:0003755">
    <property type="term" value="F:peptidyl-prolyl cis-trans isomerase activity"/>
    <property type="evidence" value="ECO:0007669"/>
    <property type="project" value="UniProtKB-KW"/>
</dbReference>
<dbReference type="GO" id="GO:0043022">
    <property type="term" value="F:ribosome binding"/>
    <property type="evidence" value="ECO:0007669"/>
    <property type="project" value="TreeGrafter"/>
</dbReference>
<dbReference type="SUPFAM" id="SSF54534">
    <property type="entry name" value="FKBP-like"/>
    <property type="match status" value="1"/>
</dbReference>
<dbReference type="PANTHER" id="PTHR30560">
    <property type="entry name" value="TRIGGER FACTOR CHAPERONE AND PEPTIDYL-PROLYL CIS/TRANS ISOMERASE"/>
    <property type="match status" value="1"/>
</dbReference>
<keyword evidence="5 8" id="KW-0697">Rotamase</keyword>
<protein>
    <recommendedName>
        <fullName evidence="4 9">Trigger factor</fullName>
    </recommendedName>
</protein>
<evidence type="ECO:0000256" key="3">
    <source>
        <dbReference type="ARBA" id="ARBA00005464"/>
    </source>
</evidence>
<comment type="catalytic activity">
    <reaction evidence="1 8">
        <text>[protein]-peptidylproline (omega=180) = [protein]-peptidylproline (omega=0)</text>
        <dbReference type="Rhea" id="RHEA:16237"/>
        <dbReference type="Rhea" id="RHEA-COMP:10747"/>
        <dbReference type="Rhea" id="RHEA-COMP:10748"/>
        <dbReference type="ChEBI" id="CHEBI:83833"/>
        <dbReference type="ChEBI" id="CHEBI:83834"/>
        <dbReference type="EC" id="5.2.1.8"/>
    </reaction>
</comment>
<dbReference type="GO" id="GO:0044183">
    <property type="term" value="F:protein folding chaperone"/>
    <property type="evidence" value="ECO:0007669"/>
    <property type="project" value="TreeGrafter"/>
</dbReference>
<dbReference type="SUPFAM" id="SSF109998">
    <property type="entry name" value="Triger factor/SurA peptide-binding domain-like"/>
    <property type="match status" value="1"/>
</dbReference>
<keyword evidence="6 9" id="KW-0143">Chaperone</keyword>
<dbReference type="HAMAP" id="MF_00303">
    <property type="entry name" value="Trigger_factor_Tig"/>
    <property type="match status" value="1"/>
</dbReference>
<comment type="subcellular location">
    <subcellularLocation>
        <location evidence="2">Cytoplasm</location>
    </subcellularLocation>
</comment>
<dbReference type="InterPro" id="IPR008881">
    <property type="entry name" value="Trigger_fac_ribosome-bd_bac"/>
</dbReference>
<evidence type="ECO:0000256" key="5">
    <source>
        <dbReference type="ARBA" id="ARBA00023110"/>
    </source>
</evidence>
<dbReference type="PANTHER" id="PTHR30560:SF3">
    <property type="entry name" value="TRIGGER FACTOR-LIKE PROTEIN TIG, CHLOROPLASTIC"/>
    <property type="match status" value="1"/>
</dbReference>
<name>A0A1G1ZTA0_9BACT</name>
<dbReference type="PROSITE" id="PS50059">
    <property type="entry name" value="FKBP_PPIASE"/>
    <property type="match status" value="1"/>
</dbReference>
<dbReference type="InterPro" id="IPR005215">
    <property type="entry name" value="Trig_fac"/>
</dbReference>
<dbReference type="NCBIfam" id="TIGR00115">
    <property type="entry name" value="tig"/>
    <property type="match status" value="1"/>
</dbReference>
<accession>A0A1G1ZTA0</accession>
<dbReference type="InterPro" id="IPR027304">
    <property type="entry name" value="Trigger_fact/SurA_dom_sf"/>
</dbReference>
<keyword evidence="9" id="KW-0132">Cell division</keyword>
<dbReference type="GO" id="GO:0051083">
    <property type="term" value="P:'de novo' cotranslational protein folding"/>
    <property type="evidence" value="ECO:0007669"/>
    <property type="project" value="TreeGrafter"/>
</dbReference>
<dbReference type="InterPro" id="IPR036611">
    <property type="entry name" value="Trigger_fac_ribosome-bd_sf"/>
</dbReference>
<keyword evidence="7 8" id="KW-0413">Isomerase</keyword>
<dbReference type="GO" id="GO:0043335">
    <property type="term" value="P:protein unfolding"/>
    <property type="evidence" value="ECO:0007669"/>
    <property type="project" value="TreeGrafter"/>
</dbReference>
<dbReference type="InterPro" id="IPR001179">
    <property type="entry name" value="PPIase_FKBP_dom"/>
</dbReference>
<reference evidence="11 12" key="1">
    <citation type="journal article" date="2016" name="Nat. Commun.">
        <title>Thousands of microbial genomes shed light on interconnected biogeochemical processes in an aquifer system.</title>
        <authorList>
            <person name="Anantharaman K."/>
            <person name="Brown C.T."/>
            <person name="Hug L.A."/>
            <person name="Sharon I."/>
            <person name="Castelle C.J."/>
            <person name="Probst A.J."/>
            <person name="Thomas B.C."/>
            <person name="Singh A."/>
            <person name="Wilkins M.J."/>
            <person name="Karaoz U."/>
            <person name="Brodie E.L."/>
            <person name="Williams K.H."/>
            <person name="Hubbard S.S."/>
            <person name="Banfield J.F."/>
        </authorList>
    </citation>
    <scope>NUCLEOTIDE SEQUENCE [LARGE SCALE GENOMIC DNA]</scope>
</reference>
<dbReference type="Pfam" id="PF05698">
    <property type="entry name" value="Trigger_C"/>
    <property type="match status" value="1"/>
</dbReference>
<dbReference type="Gene3D" id="3.30.70.1050">
    <property type="entry name" value="Trigger factor ribosome-binding domain"/>
    <property type="match status" value="1"/>
</dbReference>
<keyword evidence="9" id="KW-0131">Cell cycle</keyword>
<comment type="function">
    <text evidence="9">Involved in protein export. Acts as a chaperone by maintaining the newly synthesized protein in an open conformation.</text>
</comment>
<gene>
    <name evidence="11" type="ORF">A3I24_01085</name>
</gene>
<dbReference type="STRING" id="1798409.A3I24_01085"/>
<evidence type="ECO:0000256" key="6">
    <source>
        <dbReference type="ARBA" id="ARBA00023186"/>
    </source>
</evidence>
<comment type="caution">
    <text evidence="11">The sequence shown here is derived from an EMBL/GenBank/DDBJ whole genome shotgun (WGS) entry which is preliminary data.</text>
</comment>
<evidence type="ECO:0000313" key="11">
    <source>
        <dbReference type="EMBL" id="OGY67701.1"/>
    </source>
</evidence>